<keyword evidence="11" id="KW-1185">Reference proteome</keyword>
<reference evidence="10 11" key="1">
    <citation type="submission" date="2024-03" db="EMBL/GenBank/DDBJ databases">
        <title>Human intestinal bacterial collection.</title>
        <authorList>
            <person name="Pauvert C."/>
            <person name="Hitch T.C.A."/>
            <person name="Clavel T."/>
        </authorList>
    </citation>
    <scope>NUCLEOTIDE SEQUENCE [LARGE SCALE GENOMIC DNA]</scope>
    <source>
        <strain evidence="10 11">CLA-AA-H192</strain>
    </source>
</reference>
<gene>
    <name evidence="10" type="ORF">WMO66_04215</name>
</gene>
<evidence type="ECO:0000313" key="11">
    <source>
        <dbReference type="Proteomes" id="UP001491552"/>
    </source>
</evidence>
<dbReference type="SUPFAM" id="SSF53187">
    <property type="entry name" value="Zn-dependent exopeptidases"/>
    <property type="match status" value="1"/>
</dbReference>
<comment type="function">
    <text evidence="6">Presumably involved in the processing and regular turnover of intracellular proteins. Catalyzes the removal of unsubstituted N-terminal amino acids from various peptides.</text>
</comment>
<dbReference type="Gene3D" id="3.40.630.10">
    <property type="entry name" value="Zn peptidases"/>
    <property type="match status" value="1"/>
</dbReference>
<dbReference type="InterPro" id="IPR043472">
    <property type="entry name" value="Macro_dom-like"/>
</dbReference>
<dbReference type="Pfam" id="PF00883">
    <property type="entry name" value="Peptidase_M17"/>
    <property type="match status" value="1"/>
</dbReference>
<keyword evidence="3" id="KW-0645">Protease</keyword>
<evidence type="ECO:0000256" key="5">
    <source>
        <dbReference type="ARBA" id="ARBA00033172"/>
    </source>
</evidence>
<dbReference type="Proteomes" id="UP001491552">
    <property type="component" value="Unassembled WGS sequence"/>
</dbReference>
<comment type="caution">
    <text evidence="10">The sequence shown here is derived from an EMBL/GenBank/DDBJ whole genome shotgun (WGS) entry which is preliminary data.</text>
</comment>
<name>A0ABV1G544_9FIRM</name>
<feature type="domain" description="Cytosol aminopeptidase" evidence="9">
    <location>
        <begin position="136"/>
        <end position="441"/>
    </location>
</feature>
<evidence type="ECO:0000259" key="9">
    <source>
        <dbReference type="Pfam" id="PF00883"/>
    </source>
</evidence>
<dbReference type="RefSeq" id="WP_349135132.1">
    <property type="nucleotide sequence ID" value="NZ_JBBMFF010000158.1"/>
</dbReference>
<dbReference type="PANTHER" id="PTHR11963:SF23">
    <property type="entry name" value="CYTOSOL AMINOPEPTIDASE"/>
    <property type="match status" value="1"/>
</dbReference>
<evidence type="ECO:0000313" key="10">
    <source>
        <dbReference type="EMBL" id="MEQ2510459.1"/>
    </source>
</evidence>
<dbReference type="InterPro" id="IPR000819">
    <property type="entry name" value="Peptidase_M17_C"/>
</dbReference>
<protein>
    <recommendedName>
        <fullName evidence="7">Probable cytosol aminopeptidase</fullName>
    </recommendedName>
    <alternativeName>
        <fullName evidence="8">Leucine aminopeptidase</fullName>
    </alternativeName>
    <alternativeName>
        <fullName evidence="5">Leucyl aminopeptidase</fullName>
    </alternativeName>
</protein>
<organism evidence="10 11">
    <name type="scientific">Faecousia intestinalis</name>
    <dbReference type="NCBI Taxonomy" id="3133167"/>
    <lineage>
        <taxon>Bacteria</taxon>
        <taxon>Bacillati</taxon>
        <taxon>Bacillota</taxon>
        <taxon>Clostridia</taxon>
        <taxon>Eubacteriales</taxon>
        <taxon>Oscillospiraceae</taxon>
        <taxon>Faecousia</taxon>
    </lineage>
</organism>
<comment type="similarity">
    <text evidence="1">Belongs to the peptidase M17 family.</text>
</comment>
<dbReference type="PRINTS" id="PR00481">
    <property type="entry name" value="LAMNOPPTDASE"/>
</dbReference>
<evidence type="ECO:0000256" key="3">
    <source>
        <dbReference type="ARBA" id="ARBA00022670"/>
    </source>
</evidence>
<evidence type="ECO:0000256" key="7">
    <source>
        <dbReference type="ARBA" id="ARBA00050021"/>
    </source>
</evidence>
<accession>A0ABV1G544</accession>
<dbReference type="Gene3D" id="3.40.220.10">
    <property type="entry name" value="Leucine Aminopeptidase, subunit E, domain 1"/>
    <property type="match status" value="1"/>
</dbReference>
<dbReference type="InterPro" id="IPR011356">
    <property type="entry name" value="Leucine_aapep/pepB"/>
</dbReference>
<evidence type="ECO:0000256" key="1">
    <source>
        <dbReference type="ARBA" id="ARBA00009528"/>
    </source>
</evidence>
<proteinExistence type="inferred from homology"/>
<dbReference type="PANTHER" id="PTHR11963">
    <property type="entry name" value="LEUCINE AMINOPEPTIDASE-RELATED"/>
    <property type="match status" value="1"/>
</dbReference>
<sequence length="456" mass="48031">MIQRYHNEPVGLRVTPEPGDYLKLHDRILPDGSEQITVGRGGSWSVLACKEVYGKASKAVQASGAKSAVFDLSAAAELGRDGLLAAAEGICGGAYQMKYTLSDQWEPEFACYASGEGWQEQDLQLGWTLAESILRTRSLVNRPANLLTPERLAAALTEQCAGLPVETQCYDRGTLHELGLEAFLAVGDSSGHSPVLAVLRYTGAPDSAERLGLVGKGVTVDSGGYNLKSSGSMAGIKGDMAGGAAVAAAVRAIAAAGIPVNVTAVVPCCENRISTTSLLPGDLIGSLSGKTIEVFNADAEGRLILADGLTWAIRKEGCTRLVDAATLTGAICAMLGYVATGVMASDDGWYAALERAAAHSGERFWRMPDFPEYEKLIRGDLGDVRNTSRDGCGAITAGLFLRHFTEGLPWLHLDIAGTADNKGYVWEHQVPGATGTAVSTLFHLACGLAEKKEEAK</sequence>
<dbReference type="CDD" id="cd00433">
    <property type="entry name" value="Peptidase_M17"/>
    <property type="match status" value="1"/>
</dbReference>
<evidence type="ECO:0000256" key="4">
    <source>
        <dbReference type="ARBA" id="ARBA00022801"/>
    </source>
</evidence>
<dbReference type="EMBL" id="JBBMFF010000158">
    <property type="protein sequence ID" value="MEQ2510459.1"/>
    <property type="molecule type" value="Genomic_DNA"/>
</dbReference>
<evidence type="ECO:0000256" key="6">
    <source>
        <dbReference type="ARBA" id="ARBA00049972"/>
    </source>
</evidence>
<keyword evidence="2" id="KW-0031">Aminopeptidase</keyword>
<evidence type="ECO:0000256" key="2">
    <source>
        <dbReference type="ARBA" id="ARBA00022438"/>
    </source>
</evidence>
<keyword evidence="4" id="KW-0378">Hydrolase</keyword>
<evidence type="ECO:0000256" key="8">
    <source>
        <dbReference type="ARBA" id="ARBA00050061"/>
    </source>
</evidence>